<evidence type="ECO:0000256" key="1">
    <source>
        <dbReference type="SAM" id="MobiDB-lite"/>
    </source>
</evidence>
<protein>
    <recommendedName>
        <fullName evidence="4">START domain-containing protein</fullName>
    </recommendedName>
</protein>
<dbReference type="Proteomes" id="UP000054937">
    <property type="component" value="Unassembled WGS sequence"/>
</dbReference>
<comment type="caution">
    <text evidence="2">The sequence shown here is derived from an EMBL/GenBank/DDBJ whole genome shotgun (WGS) entry which is preliminary data.</text>
</comment>
<dbReference type="PANTHER" id="PTHR34560:SF1">
    <property type="entry name" value="START DOMAIN-CONTAINING PROTEIN"/>
    <property type="match status" value="1"/>
</dbReference>
<proteinExistence type="predicted"/>
<accession>A0A0V0QTZ8</accession>
<name>A0A0V0QTZ8_PSEPJ</name>
<evidence type="ECO:0000313" key="2">
    <source>
        <dbReference type="EMBL" id="KRX05742.1"/>
    </source>
</evidence>
<keyword evidence="3" id="KW-1185">Reference proteome</keyword>
<evidence type="ECO:0008006" key="4">
    <source>
        <dbReference type="Google" id="ProtNLM"/>
    </source>
</evidence>
<dbReference type="InParanoid" id="A0A0V0QTZ8"/>
<dbReference type="SUPFAM" id="SSF55961">
    <property type="entry name" value="Bet v1-like"/>
    <property type="match status" value="1"/>
</dbReference>
<dbReference type="EMBL" id="LDAU01000105">
    <property type="protein sequence ID" value="KRX05742.1"/>
    <property type="molecule type" value="Genomic_DNA"/>
</dbReference>
<dbReference type="InterPro" id="IPR023393">
    <property type="entry name" value="START-like_dom_sf"/>
</dbReference>
<evidence type="ECO:0000313" key="3">
    <source>
        <dbReference type="Proteomes" id="UP000054937"/>
    </source>
</evidence>
<dbReference type="OrthoDB" id="1295045at2759"/>
<reference evidence="2 3" key="1">
    <citation type="journal article" date="2015" name="Sci. Rep.">
        <title>Genome of the facultative scuticociliatosis pathogen Pseudocohnilembus persalinus provides insight into its virulence through horizontal gene transfer.</title>
        <authorList>
            <person name="Xiong J."/>
            <person name="Wang G."/>
            <person name="Cheng J."/>
            <person name="Tian M."/>
            <person name="Pan X."/>
            <person name="Warren A."/>
            <person name="Jiang C."/>
            <person name="Yuan D."/>
            <person name="Miao W."/>
        </authorList>
    </citation>
    <scope>NUCLEOTIDE SEQUENCE [LARGE SCALE GENOMIC DNA]</scope>
    <source>
        <strain evidence="2">36N120E</strain>
    </source>
</reference>
<gene>
    <name evidence="2" type="ORF">PPERSA_09882</name>
</gene>
<dbReference type="PANTHER" id="PTHR34560">
    <property type="entry name" value="POLYKETIDE CYCLASE/DEHYDRASE/LIPID TRANSPORT SUPERFAMILY PROTEIN"/>
    <property type="match status" value="1"/>
</dbReference>
<sequence>MQIEKQMQKQSSQNNDNKQKHQIRLDQVFDIQRSLKLNLRQSIFKQDISDANKQFKYSLKKLEDVAQNYEFKNCSQFLLNKLYELCHNMNKIEQAIILSDMDLLENYIQQFEENPSNLVQSCIILDNIPQEQLIDDYQSIQYPKSHQKIASKLPYVNENYQIQYKNSYENFHNIQNAQSGIQVEHLKMDNYSEDDNKNDSGQEIRHFKQVNYQEDAKFQYQQNQQFQNESQVEEQKEQYQQQQSFKQQVFPAYEKPLLQGKQVRLISEETECDFQQLPEDQLLKGHQDEEPQQIIKQQINKKGKLNNNQNSVNLEYQANQHLFSEYQDTQLTQNNLKSQQLTQSQQQQNFVAQLANQIFSSQNYNPYQINNILQSQNQQTDKLEVFLMKIEENNQDSQINKENLQKCKAIISLYKLMMDQKHKIKFDNVFDIFDKIQLLIEQVKNNQPSSEVNQLLESFINEKKHELKIIENEKESMQNCTKWLNETEGWQIDKENKRTQVYYRYIKGQPYVVIKASRIMKVNLKNLVSIIYEVDHYKNWFPFCNKTKDLGTPTIFQKMTYLKVSPPIISDREVYCTGWGVDRLQVDGSLLICVRSIDKDEIFLKEHNLNIPEETKKVIRSILRVATFQVVPVNKDEIKFTMVLDFDGKFSVPNSIVNFIVKKFAVLFMERIEKLSKEKNYKNSIWEKSVKQNPQFYDWVEESFVKPLNECVNKENNI</sequence>
<dbReference type="AlphaFoldDB" id="A0A0V0QTZ8"/>
<dbReference type="Gene3D" id="3.30.530.20">
    <property type="match status" value="1"/>
</dbReference>
<organism evidence="2 3">
    <name type="scientific">Pseudocohnilembus persalinus</name>
    <name type="common">Ciliate</name>
    <dbReference type="NCBI Taxonomy" id="266149"/>
    <lineage>
        <taxon>Eukaryota</taxon>
        <taxon>Sar</taxon>
        <taxon>Alveolata</taxon>
        <taxon>Ciliophora</taxon>
        <taxon>Intramacronucleata</taxon>
        <taxon>Oligohymenophorea</taxon>
        <taxon>Scuticociliatia</taxon>
        <taxon>Philasterida</taxon>
        <taxon>Pseudocohnilembidae</taxon>
        <taxon>Pseudocohnilembus</taxon>
    </lineage>
</organism>
<feature type="region of interest" description="Disordered" evidence="1">
    <location>
        <begin position="1"/>
        <end position="20"/>
    </location>
</feature>